<name>A0A1H2GZZ4_9ACTN</name>
<evidence type="ECO:0000259" key="1">
    <source>
        <dbReference type="Pfam" id="PF20282"/>
    </source>
</evidence>
<dbReference type="EMBL" id="LT629791">
    <property type="protein sequence ID" value="SDU25085.1"/>
    <property type="molecule type" value="Genomic_DNA"/>
</dbReference>
<evidence type="ECO:0000313" key="3">
    <source>
        <dbReference type="Proteomes" id="UP000182977"/>
    </source>
</evidence>
<sequence>MDAGVRLVPVPKPTLLDAGSWVPAPSHLSITPEQRLSLCSDKQWEEFVLEWATVLPYVQVMRSGGAHDHGVDVAGFVAGAGFDGEWDCFQCKHYGKALLPSDAYPEIVKVVVGTMSGHYTWPRAYRFAAPKGCGTTLAGVIHSPSKLRAGLKAALTKKGSPLQRLLGEHSLASVLEFIDDADFSRFGTVEPHEMISMHQQTRWHSARFGVDLPNRPDPPTPTDQPTVDEQLYIAKLLAAYKERHGEEFTATLAAGRNQVSAHYLRQRVAFYSAEALRVFARDSVPEGTFDALQEEIFDGVVDVHDTGHADGMERLLQVTRAAHSLAMTANGLLPVVELRDRTGICHQLANDDRLSWCHATPE</sequence>
<organism evidence="2 3">
    <name type="scientific">Jiangella alkaliphila</name>
    <dbReference type="NCBI Taxonomy" id="419479"/>
    <lineage>
        <taxon>Bacteria</taxon>
        <taxon>Bacillati</taxon>
        <taxon>Actinomycetota</taxon>
        <taxon>Actinomycetes</taxon>
        <taxon>Jiangellales</taxon>
        <taxon>Jiangellaceae</taxon>
        <taxon>Jiangella</taxon>
    </lineage>
</organism>
<reference evidence="3" key="1">
    <citation type="submission" date="2016-10" db="EMBL/GenBank/DDBJ databases">
        <authorList>
            <person name="Varghese N."/>
            <person name="Submissions S."/>
        </authorList>
    </citation>
    <scope>NUCLEOTIDE SEQUENCE [LARGE SCALE GENOMIC DNA]</scope>
    <source>
        <strain evidence="3">DSM 45079</strain>
    </source>
</reference>
<protein>
    <recommendedName>
        <fullName evidence="1">ABC-three component systems C-terminal domain-containing protein</fullName>
    </recommendedName>
</protein>
<dbReference type="Pfam" id="PF20282">
    <property type="entry name" value="CTD6"/>
    <property type="match status" value="1"/>
</dbReference>
<accession>A0A1H2GZZ4</accession>
<dbReference type="OrthoDB" id="3242664at2"/>
<keyword evidence="3" id="KW-1185">Reference proteome</keyword>
<dbReference type="RefSeq" id="WP_052762007.1">
    <property type="nucleotide sequence ID" value="NZ_KQ061219.1"/>
</dbReference>
<dbReference type="AlphaFoldDB" id="A0A1H2GZZ4"/>
<dbReference type="InterPro" id="IPR046914">
    <property type="entry name" value="ABC-3C_CTD6"/>
</dbReference>
<feature type="domain" description="ABC-three component systems C-terminal" evidence="1">
    <location>
        <begin position="229"/>
        <end position="356"/>
    </location>
</feature>
<proteinExistence type="predicted"/>
<evidence type="ECO:0000313" key="2">
    <source>
        <dbReference type="EMBL" id="SDU25085.1"/>
    </source>
</evidence>
<dbReference type="STRING" id="419479.SAMN04488563_0764"/>
<dbReference type="Proteomes" id="UP000182977">
    <property type="component" value="Chromosome I"/>
</dbReference>
<gene>
    <name evidence="2" type="ORF">SAMN04488563_0764</name>
</gene>